<reference evidence="2 3" key="1">
    <citation type="submission" date="2020-08" db="EMBL/GenBank/DDBJ databases">
        <title>Genomic Encyclopedia of Type Strains, Phase IV (KMG-IV): sequencing the most valuable type-strain genomes for metagenomic binning, comparative biology and taxonomic classification.</title>
        <authorList>
            <person name="Goeker M."/>
        </authorList>
    </citation>
    <scope>NUCLEOTIDE SEQUENCE [LARGE SCALE GENOMIC DNA]</scope>
    <source>
        <strain evidence="2 3">DSM 25481</strain>
    </source>
</reference>
<organism evidence="2 3">
    <name type="scientific">Hansschlegelia beijingensis</name>
    <dbReference type="NCBI Taxonomy" id="1133344"/>
    <lineage>
        <taxon>Bacteria</taxon>
        <taxon>Pseudomonadati</taxon>
        <taxon>Pseudomonadota</taxon>
        <taxon>Alphaproteobacteria</taxon>
        <taxon>Hyphomicrobiales</taxon>
        <taxon>Methylopilaceae</taxon>
        <taxon>Hansschlegelia</taxon>
    </lineage>
</organism>
<name>A0A7W6GGC2_9HYPH</name>
<dbReference type="AlphaFoldDB" id="A0A7W6GGC2"/>
<dbReference type="Proteomes" id="UP000528964">
    <property type="component" value="Unassembled WGS sequence"/>
</dbReference>
<feature type="chain" id="PRO_5031216373" evidence="1">
    <location>
        <begin position="26"/>
        <end position="105"/>
    </location>
</feature>
<feature type="signal peptide" evidence="1">
    <location>
        <begin position="1"/>
        <end position="25"/>
    </location>
</feature>
<proteinExistence type="predicted"/>
<dbReference type="EMBL" id="JACIDR010000004">
    <property type="protein sequence ID" value="MBB3973877.1"/>
    <property type="molecule type" value="Genomic_DNA"/>
</dbReference>
<protein>
    <submittedName>
        <fullName evidence="2">Uncharacterized protein</fullName>
    </submittedName>
</protein>
<comment type="caution">
    <text evidence="2">The sequence shown here is derived from an EMBL/GenBank/DDBJ whole genome shotgun (WGS) entry which is preliminary data.</text>
</comment>
<keyword evidence="3" id="KW-1185">Reference proteome</keyword>
<sequence length="105" mass="11424">MRTALLSAAALALGLGAFAAAPASAAPIATHATIAAPAAVSDVACRTVRKTVWRNGVKRTVTSRECDRANRSWRRDRVVERRYRPGPRPYYRPAPPRPGIGIYVR</sequence>
<evidence type="ECO:0000313" key="2">
    <source>
        <dbReference type="EMBL" id="MBB3973877.1"/>
    </source>
</evidence>
<gene>
    <name evidence="2" type="ORF">GGR24_002554</name>
</gene>
<evidence type="ECO:0000313" key="3">
    <source>
        <dbReference type="Proteomes" id="UP000528964"/>
    </source>
</evidence>
<evidence type="ECO:0000256" key="1">
    <source>
        <dbReference type="SAM" id="SignalP"/>
    </source>
</evidence>
<dbReference type="RefSeq" id="WP_183395746.1">
    <property type="nucleotide sequence ID" value="NZ_JACIDR010000004.1"/>
</dbReference>
<accession>A0A7W6GGC2</accession>
<keyword evidence="1" id="KW-0732">Signal</keyword>